<evidence type="ECO:0000313" key="13">
    <source>
        <dbReference type="Proteomes" id="UP001174314"/>
    </source>
</evidence>
<dbReference type="InterPro" id="IPR046342">
    <property type="entry name" value="CBS_dom_sf"/>
</dbReference>
<evidence type="ECO:0000256" key="6">
    <source>
        <dbReference type="ARBA" id="ARBA00023136"/>
    </source>
</evidence>
<reference evidence="12 13" key="1">
    <citation type="submission" date="2023-10" db="EMBL/GenBank/DDBJ databases">
        <title>complete genome sequence of Corynebacterium pseudokroppenstedtii P15-C1.</title>
        <authorList>
            <person name="Bruggemann H."/>
            <person name="Poehlein A."/>
        </authorList>
    </citation>
    <scope>NUCLEOTIDE SEQUENCE [LARGE SCALE GENOMIC DNA]</scope>
    <source>
        <strain evidence="12 13">P15_C1</strain>
    </source>
</reference>
<evidence type="ECO:0000259" key="11">
    <source>
        <dbReference type="PROSITE" id="PS51846"/>
    </source>
</evidence>
<keyword evidence="4" id="KW-0677">Repeat</keyword>
<dbReference type="InterPro" id="IPR044751">
    <property type="entry name" value="Ion_transp-like_CBS"/>
</dbReference>
<dbReference type="InterPro" id="IPR002550">
    <property type="entry name" value="CNNM"/>
</dbReference>
<name>A0AAU0Q1Z4_9CORY</name>
<keyword evidence="5 8" id="KW-1133">Transmembrane helix</keyword>
<dbReference type="SUPFAM" id="SSF54631">
    <property type="entry name" value="CBS-domain pair"/>
    <property type="match status" value="1"/>
</dbReference>
<evidence type="ECO:0000256" key="3">
    <source>
        <dbReference type="ARBA" id="ARBA00022692"/>
    </source>
</evidence>
<dbReference type="PROSITE" id="PS51371">
    <property type="entry name" value="CBS"/>
    <property type="match status" value="2"/>
</dbReference>
<evidence type="ECO:0000256" key="2">
    <source>
        <dbReference type="ARBA" id="ARBA00022475"/>
    </source>
</evidence>
<dbReference type="PANTHER" id="PTHR43099:SF5">
    <property type="entry name" value="HLYC_CORC FAMILY TRANSPORTER"/>
    <property type="match status" value="1"/>
</dbReference>
<feature type="domain" description="CBS" evidence="10">
    <location>
        <begin position="292"/>
        <end position="348"/>
    </location>
</feature>
<feature type="domain" description="CNNM transmembrane" evidence="11">
    <location>
        <begin position="1"/>
        <end position="203"/>
    </location>
</feature>
<dbReference type="InterPro" id="IPR051676">
    <property type="entry name" value="UPF0053_domain"/>
</dbReference>
<evidence type="ECO:0000256" key="9">
    <source>
        <dbReference type="SAM" id="Phobius"/>
    </source>
</evidence>
<evidence type="ECO:0000256" key="7">
    <source>
        <dbReference type="PROSITE-ProRule" id="PRU00703"/>
    </source>
</evidence>
<feature type="transmembrane region" description="Helical" evidence="9">
    <location>
        <begin position="139"/>
        <end position="161"/>
    </location>
</feature>
<keyword evidence="3 8" id="KW-0812">Transmembrane</keyword>
<dbReference type="Pfam" id="PF00571">
    <property type="entry name" value="CBS"/>
    <property type="match status" value="2"/>
</dbReference>
<evidence type="ECO:0000256" key="8">
    <source>
        <dbReference type="PROSITE-ProRule" id="PRU01193"/>
    </source>
</evidence>
<gene>
    <name evidence="12" type="ORF">Q0N40_04700</name>
</gene>
<dbReference type="AlphaFoldDB" id="A0AAU0Q1Z4"/>
<evidence type="ECO:0000256" key="5">
    <source>
        <dbReference type="ARBA" id="ARBA00022989"/>
    </source>
</evidence>
<keyword evidence="13" id="KW-1185">Reference proteome</keyword>
<dbReference type="Proteomes" id="UP001174314">
    <property type="component" value="Chromosome"/>
</dbReference>
<dbReference type="EMBL" id="CP137757">
    <property type="protein sequence ID" value="WPF25829.1"/>
    <property type="molecule type" value="Genomic_DNA"/>
</dbReference>
<dbReference type="Pfam" id="PF01595">
    <property type="entry name" value="CNNM"/>
    <property type="match status" value="1"/>
</dbReference>
<evidence type="ECO:0000259" key="10">
    <source>
        <dbReference type="PROSITE" id="PS51371"/>
    </source>
</evidence>
<feature type="transmembrane region" description="Helical" evidence="9">
    <location>
        <begin position="6"/>
        <end position="29"/>
    </location>
</feature>
<dbReference type="Gene3D" id="3.10.580.10">
    <property type="entry name" value="CBS-domain"/>
    <property type="match status" value="1"/>
</dbReference>
<feature type="transmembrane region" description="Helical" evidence="9">
    <location>
        <begin position="100"/>
        <end position="119"/>
    </location>
</feature>
<evidence type="ECO:0000256" key="1">
    <source>
        <dbReference type="ARBA" id="ARBA00004651"/>
    </source>
</evidence>
<accession>A0AAU0Q1Z4</accession>
<dbReference type="InterPro" id="IPR000644">
    <property type="entry name" value="CBS_dom"/>
</dbReference>
<dbReference type="GO" id="GO:0005886">
    <property type="term" value="C:plasma membrane"/>
    <property type="evidence" value="ECO:0007669"/>
    <property type="project" value="UniProtKB-SubCell"/>
</dbReference>
<evidence type="ECO:0000313" key="12">
    <source>
        <dbReference type="EMBL" id="WPF25829.1"/>
    </source>
</evidence>
<keyword evidence="6 8" id="KW-0472">Membrane</keyword>
<evidence type="ECO:0000256" key="4">
    <source>
        <dbReference type="ARBA" id="ARBA00022737"/>
    </source>
</evidence>
<dbReference type="SMART" id="SM00116">
    <property type="entry name" value="CBS"/>
    <property type="match status" value="2"/>
</dbReference>
<dbReference type="KEGG" id="cpsk:Q0N40_04700"/>
<protein>
    <submittedName>
        <fullName evidence="12">Hemolysin family protein</fullName>
    </submittedName>
</protein>
<keyword evidence="2" id="KW-1003">Cell membrane</keyword>
<sequence>MIGDLWALVFALFLIALNAFFVGAEFALISSRKDRLESILESGDTRARAVINATEHLSMNLAGAQFGVTVASLLLGKVGEPAVSHLIETPAAALGVPDELLHPIGFALALLLVSILHIILGEMVPKNIALAGPENVAMWLVPIHVMFVKITRPIILFFNWVARITLAAVGITQKDELDTTVSPSELARMIADSRQEGLIDAEEHSRLNKALASPRRHIDEVLIPADEVRTVPLRGSGPMMGDVEKAVADTGFSRFPVTGRDGTYLGYVHVKDILDREIPPHSDPKTVLARREIRPLITFSPSTPMDQALRLMRGRSRHIAQVVDGGHQYGIVTLEDLIEEYVGTVRDSTHDD</sequence>
<dbReference type="PROSITE" id="PS51846">
    <property type="entry name" value="CNNM"/>
    <property type="match status" value="1"/>
</dbReference>
<dbReference type="CDD" id="cd04590">
    <property type="entry name" value="CBS_pair_CorC_HlyC_assoc"/>
    <property type="match status" value="1"/>
</dbReference>
<dbReference type="RefSeq" id="WP_204088420.1">
    <property type="nucleotide sequence ID" value="NZ_CP137757.1"/>
</dbReference>
<keyword evidence="7" id="KW-0129">CBS domain</keyword>
<comment type="subcellular location">
    <subcellularLocation>
        <location evidence="1">Cell membrane</location>
        <topology evidence="1">Multi-pass membrane protein</topology>
    </subcellularLocation>
</comment>
<feature type="domain" description="CBS" evidence="10">
    <location>
        <begin position="222"/>
        <end position="284"/>
    </location>
</feature>
<dbReference type="PANTHER" id="PTHR43099">
    <property type="entry name" value="UPF0053 PROTEIN YRKA"/>
    <property type="match status" value="1"/>
</dbReference>
<organism evidence="12 13">
    <name type="scientific">Corynebacterium pseudokroppenstedtii</name>
    <dbReference type="NCBI Taxonomy" id="2804917"/>
    <lineage>
        <taxon>Bacteria</taxon>
        <taxon>Bacillati</taxon>
        <taxon>Actinomycetota</taxon>
        <taxon>Actinomycetes</taxon>
        <taxon>Mycobacteriales</taxon>
        <taxon>Corynebacteriaceae</taxon>
        <taxon>Corynebacterium</taxon>
    </lineage>
</organism>
<proteinExistence type="predicted"/>